<comment type="caution">
    <text evidence="2">The sequence shown here is derived from an EMBL/GenBank/DDBJ whole genome shotgun (WGS) entry which is preliminary data.</text>
</comment>
<feature type="region of interest" description="Disordered" evidence="1">
    <location>
        <begin position="25"/>
        <end position="51"/>
    </location>
</feature>
<keyword evidence="3" id="KW-1185">Reference proteome</keyword>
<protein>
    <submittedName>
        <fullName evidence="2">Uncharacterized protein</fullName>
    </submittedName>
</protein>
<accession>A0A2P6RIH0</accession>
<gene>
    <name evidence="2" type="ORF">RchiOBHm_Chr2g0086741</name>
</gene>
<evidence type="ECO:0000313" key="2">
    <source>
        <dbReference type="EMBL" id="PRQ46225.1"/>
    </source>
</evidence>
<dbReference type="AlphaFoldDB" id="A0A2P6RIH0"/>
<dbReference type="Proteomes" id="UP000238479">
    <property type="component" value="Chromosome 2"/>
</dbReference>
<feature type="compositionally biased region" description="Acidic residues" evidence="1">
    <location>
        <begin position="42"/>
        <end position="51"/>
    </location>
</feature>
<dbReference type="EMBL" id="PDCK01000040">
    <property type="protein sequence ID" value="PRQ46225.1"/>
    <property type="molecule type" value="Genomic_DNA"/>
</dbReference>
<organism evidence="2 3">
    <name type="scientific">Rosa chinensis</name>
    <name type="common">China rose</name>
    <dbReference type="NCBI Taxonomy" id="74649"/>
    <lineage>
        <taxon>Eukaryota</taxon>
        <taxon>Viridiplantae</taxon>
        <taxon>Streptophyta</taxon>
        <taxon>Embryophyta</taxon>
        <taxon>Tracheophyta</taxon>
        <taxon>Spermatophyta</taxon>
        <taxon>Magnoliopsida</taxon>
        <taxon>eudicotyledons</taxon>
        <taxon>Gunneridae</taxon>
        <taxon>Pentapetalae</taxon>
        <taxon>rosids</taxon>
        <taxon>fabids</taxon>
        <taxon>Rosales</taxon>
        <taxon>Rosaceae</taxon>
        <taxon>Rosoideae</taxon>
        <taxon>Rosoideae incertae sedis</taxon>
        <taxon>Rosa</taxon>
    </lineage>
</organism>
<evidence type="ECO:0000256" key="1">
    <source>
        <dbReference type="SAM" id="MobiDB-lite"/>
    </source>
</evidence>
<dbReference type="Gramene" id="PRQ46225">
    <property type="protein sequence ID" value="PRQ46225"/>
    <property type="gene ID" value="RchiOBHm_Chr2g0086741"/>
</dbReference>
<proteinExistence type="predicted"/>
<name>A0A2P6RIH0_ROSCH</name>
<feature type="compositionally biased region" description="Basic and acidic residues" evidence="1">
    <location>
        <begin position="25"/>
        <end position="34"/>
    </location>
</feature>
<sequence length="100" mass="10435">MASWVVRFMGGGDRGAGHVACVDHEEGRREEGHGVPEGVDGVPEEVDEVPEGVDGVPAEGVHEAPEEEARGAPDLEVAGDRGRVAVVDGLAFYNISNDSD</sequence>
<reference evidence="2 3" key="1">
    <citation type="journal article" date="2018" name="Nat. Genet.">
        <title>The Rosa genome provides new insights in the design of modern roses.</title>
        <authorList>
            <person name="Bendahmane M."/>
        </authorList>
    </citation>
    <scope>NUCLEOTIDE SEQUENCE [LARGE SCALE GENOMIC DNA]</scope>
    <source>
        <strain evidence="3">cv. Old Blush</strain>
    </source>
</reference>
<evidence type="ECO:0000313" key="3">
    <source>
        <dbReference type="Proteomes" id="UP000238479"/>
    </source>
</evidence>